<dbReference type="InterPro" id="IPR037237">
    <property type="entry name" value="IlvD/EDD_N"/>
</dbReference>
<keyword evidence="2" id="KW-0408">Iron</keyword>
<dbReference type="SUPFAM" id="SSF52016">
    <property type="entry name" value="LeuD/IlvD-like"/>
    <property type="match status" value="1"/>
</dbReference>
<evidence type="ECO:0000256" key="3">
    <source>
        <dbReference type="ARBA" id="ARBA00023014"/>
    </source>
</evidence>
<dbReference type="GO" id="GO:0004160">
    <property type="term" value="F:dihydroxy-acid dehydratase activity"/>
    <property type="evidence" value="ECO:0007669"/>
    <property type="project" value="UniProtKB-EC"/>
</dbReference>
<dbReference type="InterPro" id="IPR042096">
    <property type="entry name" value="Dihydro-acid_dehy_C"/>
</dbReference>
<dbReference type="EMBL" id="JAWXXX010000001">
    <property type="protein sequence ID" value="MDX5893415.1"/>
    <property type="molecule type" value="Genomic_DNA"/>
</dbReference>
<evidence type="ECO:0000313" key="9">
    <source>
        <dbReference type="EMBL" id="MDX5893415.1"/>
    </source>
</evidence>
<dbReference type="Gene3D" id="3.50.30.80">
    <property type="entry name" value="IlvD/EDD C-terminal domain-like"/>
    <property type="match status" value="1"/>
</dbReference>
<dbReference type="AlphaFoldDB" id="A0A023X108"/>
<keyword evidence="2" id="KW-0479">Metal-binding</keyword>
<dbReference type="OrthoDB" id="5241990at2"/>
<dbReference type="InterPro" id="IPR056740">
    <property type="entry name" value="ILV_EDD_C"/>
</dbReference>
<keyword evidence="4 9" id="KW-0456">Lyase</keyword>
<gene>
    <name evidence="8" type="ORF">RradSPS_0720</name>
    <name evidence="9" type="ORF">SIL72_05160</name>
</gene>
<dbReference type="Pfam" id="PF00920">
    <property type="entry name" value="ILVD_EDD_N"/>
    <property type="match status" value="1"/>
</dbReference>
<dbReference type="EC" id="4.2.1.9" evidence="9"/>
<feature type="domain" description="Dihydroxy-acid/6-phosphogluconate dehydratase N-terminal" evidence="6">
    <location>
        <begin position="96"/>
        <end position="197"/>
    </location>
</feature>
<accession>A0A023X108</accession>
<evidence type="ECO:0000256" key="1">
    <source>
        <dbReference type="ARBA" id="ARBA00006486"/>
    </source>
</evidence>
<dbReference type="PATRIC" id="fig|42256.3.peg.731"/>
<keyword evidence="10" id="KW-1185">Reference proteome</keyword>
<name>A0A023X108_RUBRA</name>
<dbReference type="KEGG" id="rrd:RradSPS_0720"/>
<dbReference type="STRING" id="42256.RradSPS_0720"/>
<evidence type="ECO:0000259" key="7">
    <source>
        <dbReference type="Pfam" id="PF24877"/>
    </source>
</evidence>
<dbReference type="eggNOG" id="COG0129">
    <property type="taxonomic scope" value="Bacteria"/>
</dbReference>
<evidence type="ECO:0000256" key="2">
    <source>
        <dbReference type="ARBA" id="ARBA00022714"/>
    </source>
</evidence>
<dbReference type="InterPro" id="IPR050165">
    <property type="entry name" value="DHAD_IlvD/Edd"/>
</dbReference>
<evidence type="ECO:0000256" key="5">
    <source>
        <dbReference type="ARBA" id="ARBA00023304"/>
    </source>
</evidence>
<evidence type="ECO:0000256" key="4">
    <source>
        <dbReference type="ARBA" id="ARBA00023239"/>
    </source>
</evidence>
<dbReference type="EMBL" id="CP007514">
    <property type="protein sequence ID" value="AHY46003.1"/>
    <property type="molecule type" value="Genomic_DNA"/>
</dbReference>
<reference evidence="8 10" key="1">
    <citation type="submission" date="2014-03" db="EMBL/GenBank/DDBJ databases">
        <title>Complete genome sequence of the Radio-Resistant Rubrobacter radiotolerans RSPS-4.</title>
        <authorList>
            <person name="Egas C.C."/>
            <person name="Barroso C.C."/>
            <person name="Froufe H.J.C."/>
            <person name="Pacheco J.J."/>
            <person name="Albuquerque L.L."/>
            <person name="da Costa M.M.S."/>
        </authorList>
    </citation>
    <scope>NUCLEOTIDE SEQUENCE [LARGE SCALE GENOMIC DNA]</scope>
    <source>
        <strain evidence="8 10">RSPS-4</strain>
    </source>
</reference>
<evidence type="ECO:0000259" key="6">
    <source>
        <dbReference type="Pfam" id="PF00920"/>
    </source>
</evidence>
<evidence type="ECO:0000313" key="8">
    <source>
        <dbReference type="EMBL" id="AHY46003.1"/>
    </source>
</evidence>
<reference evidence="9" key="2">
    <citation type="submission" date="2023-11" db="EMBL/GenBank/DDBJ databases">
        <title>MicrobeMod: A computational toolkit for identifying prokaryotic methylation and restriction-modification with nanopore sequencing.</title>
        <authorList>
            <person name="Crits-Christoph A."/>
            <person name="Kang S.C."/>
            <person name="Lee H."/>
            <person name="Ostrov N."/>
        </authorList>
    </citation>
    <scope>NUCLEOTIDE SEQUENCE</scope>
    <source>
        <strain evidence="9">ATCC 51242</strain>
    </source>
</reference>
<keyword evidence="2" id="KW-0001">2Fe-2S</keyword>
<keyword evidence="5" id="KW-0028">Amino-acid biosynthesis</keyword>
<organism evidence="8 10">
    <name type="scientific">Rubrobacter radiotolerans</name>
    <name type="common">Arthrobacter radiotolerans</name>
    <dbReference type="NCBI Taxonomy" id="42256"/>
    <lineage>
        <taxon>Bacteria</taxon>
        <taxon>Bacillati</taxon>
        <taxon>Actinomycetota</taxon>
        <taxon>Rubrobacteria</taxon>
        <taxon>Rubrobacterales</taxon>
        <taxon>Rubrobacteraceae</taxon>
        <taxon>Rubrobacter</taxon>
    </lineage>
</organism>
<keyword evidence="3" id="KW-0411">Iron-sulfur</keyword>
<sequence>MTERVAVVAPEPEALAEAVREAGGEPFGVRIPEYPAGWGVALVREWIADRLEIELGALAPDALVFDGGSPAEVAGVLAAGVRLDLPAAHAGSTDAATASVFDAAVAALGFAPLGSASFSAEKERLTAAVGAALGAVGEKGLSAKRLVDSFSLANALRVGVSLGAGPETLVHLAALGREAEVVGFPRMMRVLTPETPAVTHPGSGWYRSVGFGGLLGHLEGSLHDARTVAGPLKSFATDPEAEPPAKEAYTCEFVRARASGAEVLCRVPAGVDEVSGICRVFSSEAVAVAAVEDLDGKPEEAVFLVVRGSGAGGGPGLMVLGELGEAIRALGLSGRVSVLTDGLAPDATVESWASAFTPEAVSGGVIGRLADGDLFRVDLAEDRMLTSVTAEEISGRRGFRRPARRDRGLAAYAQRYAKSSLPAFEGATFA</sequence>
<keyword evidence="5" id="KW-0100">Branched-chain amino acid biosynthesis</keyword>
<dbReference type="RefSeq" id="WP_038680775.1">
    <property type="nucleotide sequence ID" value="NZ_CP007514.1"/>
</dbReference>
<dbReference type="Proteomes" id="UP001281130">
    <property type="component" value="Unassembled WGS sequence"/>
</dbReference>
<dbReference type="InterPro" id="IPR000581">
    <property type="entry name" value="ILV_EDD_N"/>
</dbReference>
<dbReference type="PANTHER" id="PTHR21000:SF5">
    <property type="entry name" value="DIHYDROXY-ACID DEHYDRATASE, MITOCHONDRIAL"/>
    <property type="match status" value="1"/>
</dbReference>
<dbReference type="GO" id="GO:0009082">
    <property type="term" value="P:branched-chain amino acid biosynthetic process"/>
    <property type="evidence" value="ECO:0007669"/>
    <property type="project" value="UniProtKB-KW"/>
</dbReference>
<dbReference type="HOGENOM" id="CLU_637579_0_0_11"/>
<dbReference type="PANTHER" id="PTHR21000">
    <property type="entry name" value="DIHYDROXY-ACID DEHYDRATASE DAD"/>
    <property type="match status" value="1"/>
</dbReference>
<feature type="domain" description="Dihydroxy-acid/6-phosphogluconate dehydratase C-terminal" evidence="7">
    <location>
        <begin position="273"/>
        <end position="427"/>
    </location>
</feature>
<dbReference type="GO" id="GO:0051537">
    <property type="term" value="F:2 iron, 2 sulfur cluster binding"/>
    <property type="evidence" value="ECO:0007669"/>
    <property type="project" value="UniProtKB-KW"/>
</dbReference>
<dbReference type="Pfam" id="PF24877">
    <property type="entry name" value="ILV_EDD_C"/>
    <property type="match status" value="1"/>
</dbReference>
<comment type="similarity">
    <text evidence="1">Belongs to the IlvD/Edd family.</text>
</comment>
<dbReference type="SUPFAM" id="SSF143975">
    <property type="entry name" value="IlvD/EDD N-terminal domain-like"/>
    <property type="match status" value="1"/>
</dbReference>
<dbReference type="Proteomes" id="UP000025229">
    <property type="component" value="Chromosome"/>
</dbReference>
<protein>
    <submittedName>
        <fullName evidence="8">Dehydratase family</fullName>
    </submittedName>
    <submittedName>
        <fullName evidence="9">Dihydroxy-acid dehydratase</fullName>
        <ecNumber evidence="9">4.2.1.9</ecNumber>
    </submittedName>
</protein>
<proteinExistence type="inferred from homology"/>
<evidence type="ECO:0000313" key="10">
    <source>
        <dbReference type="Proteomes" id="UP000025229"/>
    </source>
</evidence>